<evidence type="ECO:0000256" key="3">
    <source>
        <dbReference type="ARBA" id="ARBA00022638"/>
    </source>
</evidence>
<dbReference type="GO" id="GO:0042742">
    <property type="term" value="P:defense response to bacterium"/>
    <property type="evidence" value="ECO:0007669"/>
    <property type="project" value="UniProtKB-KW"/>
</dbReference>
<comment type="similarity">
    <text evidence="7">Belongs to the glycosyl hydrolase 24 family.</text>
</comment>
<dbReference type="CDD" id="cd00737">
    <property type="entry name" value="lyz_endolysin_autolysin"/>
    <property type="match status" value="1"/>
</dbReference>
<sequence>MSATTLIRSCNEAGKDIIRQCEGLRLKAYLCPAGKLTIGYGHTGPDVKTGMTITEEDANTLLSRDLVAAEKAIAGVVSVTITDNQFSALVSFVFNLGAGNFYGSTLLKKLNANDIFGAADEFPRWNKVNGQVLAGLTRRREAERTLFLSDATKLT</sequence>
<dbReference type="PANTHER" id="PTHR38107:SF3">
    <property type="entry name" value="LYSOZYME RRRD-RELATED"/>
    <property type="match status" value="1"/>
</dbReference>
<dbReference type="EMBL" id="FNWO01000001">
    <property type="protein sequence ID" value="SEH24669.1"/>
    <property type="molecule type" value="Genomic_DNA"/>
</dbReference>
<keyword evidence="3 7" id="KW-0081">Bacteriolytic enzyme</keyword>
<dbReference type="EC" id="3.2.1.17" evidence="7"/>
<reference evidence="9" key="1">
    <citation type="submission" date="2016-10" db="EMBL/GenBank/DDBJ databases">
        <authorList>
            <person name="Varghese N."/>
            <person name="Submissions S."/>
        </authorList>
    </citation>
    <scope>NUCLEOTIDE SEQUENCE [LARGE SCALE GENOMIC DNA]</scope>
    <source>
        <strain evidence="9">DSM 13234</strain>
    </source>
</reference>
<dbReference type="Proteomes" id="UP000182983">
    <property type="component" value="Unassembled WGS sequence"/>
</dbReference>
<keyword evidence="4 7" id="KW-0378">Hydrolase</keyword>
<evidence type="ECO:0000256" key="1">
    <source>
        <dbReference type="ARBA" id="ARBA00000632"/>
    </source>
</evidence>
<dbReference type="AlphaFoldDB" id="A0A1H6GMD4"/>
<dbReference type="GO" id="GO:0031640">
    <property type="term" value="P:killing of cells of another organism"/>
    <property type="evidence" value="ECO:0007669"/>
    <property type="project" value="UniProtKB-KW"/>
</dbReference>
<dbReference type="RefSeq" id="WP_074764373.1">
    <property type="nucleotide sequence ID" value="NZ_FNWO01000001.1"/>
</dbReference>
<keyword evidence="5" id="KW-1035">Host cytoplasm</keyword>
<evidence type="ECO:0000256" key="6">
    <source>
        <dbReference type="ARBA" id="ARBA00023295"/>
    </source>
</evidence>
<dbReference type="InterPro" id="IPR034690">
    <property type="entry name" value="Endolysin_T4_type"/>
</dbReference>
<dbReference type="GO" id="GO:0003796">
    <property type="term" value="F:lysozyme activity"/>
    <property type="evidence" value="ECO:0007669"/>
    <property type="project" value="UniProtKB-EC"/>
</dbReference>
<dbReference type="Gene3D" id="1.10.530.40">
    <property type="match status" value="1"/>
</dbReference>
<dbReference type="InterPro" id="IPR002196">
    <property type="entry name" value="Glyco_hydro_24"/>
</dbReference>
<dbReference type="InterPro" id="IPR051018">
    <property type="entry name" value="Bacteriophage_GH24"/>
</dbReference>
<proteinExistence type="inferred from homology"/>
<name>A0A1H6GMD4_MAGFU</name>
<comment type="catalytic activity">
    <reaction evidence="1 7">
        <text>Hydrolysis of (1-&gt;4)-beta-linkages between N-acetylmuramic acid and N-acetyl-D-glucosamine residues in a peptidoglycan and between N-acetyl-D-glucosamine residues in chitodextrins.</text>
        <dbReference type="EC" id="3.2.1.17"/>
    </reaction>
</comment>
<dbReference type="Pfam" id="PF00959">
    <property type="entry name" value="Phage_lysozyme"/>
    <property type="match status" value="1"/>
</dbReference>
<keyword evidence="2 7" id="KW-0929">Antimicrobial</keyword>
<dbReference type="SUPFAM" id="SSF53955">
    <property type="entry name" value="Lysozyme-like"/>
    <property type="match status" value="1"/>
</dbReference>
<evidence type="ECO:0000256" key="4">
    <source>
        <dbReference type="ARBA" id="ARBA00022801"/>
    </source>
</evidence>
<evidence type="ECO:0000256" key="2">
    <source>
        <dbReference type="ARBA" id="ARBA00022529"/>
    </source>
</evidence>
<accession>A0A1H6GMD4</accession>
<dbReference type="PANTHER" id="PTHR38107">
    <property type="match status" value="1"/>
</dbReference>
<dbReference type="GO" id="GO:0009253">
    <property type="term" value="P:peptidoglycan catabolic process"/>
    <property type="evidence" value="ECO:0007669"/>
    <property type="project" value="InterPro"/>
</dbReference>
<dbReference type="HAMAP" id="MF_04110">
    <property type="entry name" value="ENDOLYSIN_T4"/>
    <property type="match status" value="1"/>
</dbReference>
<gene>
    <name evidence="8" type="ORF">SAMN04244559_00041</name>
</gene>
<organism evidence="8 9">
    <name type="scientific">Magnetospirillum fulvum</name>
    <name type="common">Rhodospirillum fulvum</name>
    <dbReference type="NCBI Taxonomy" id="1082"/>
    <lineage>
        <taxon>Bacteria</taxon>
        <taxon>Pseudomonadati</taxon>
        <taxon>Pseudomonadota</taxon>
        <taxon>Alphaproteobacteria</taxon>
        <taxon>Rhodospirillales</taxon>
        <taxon>Rhodospirillaceae</taxon>
        <taxon>Magnetospirillum</taxon>
    </lineage>
</organism>
<dbReference type="InterPro" id="IPR033907">
    <property type="entry name" value="Endolysin_autolysin"/>
</dbReference>
<dbReference type="InterPro" id="IPR023346">
    <property type="entry name" value="Lysozyme-like_dom_sf"/>
</dbReference>
<dbReference type="InterPro" id="IPR023347">
    <property type="entry name" value="Lysozyme_dom_sf"/>
</dbReference>
<keyword evidence="9" id="KW-1185">Reference proteome</keyword>
<evidence type="ECO:0000256" key="7">
    <source>
        <dbReference type="RuleBase" id="RU003788"/>
    </source>
</evidence>
<protein>
    <recommendedName>
        <fullName evidence="7">Lysozyme</fullName>
        <ecNumber evidence="7">3.2.1.17</ecNumber>
    </recommendedName>
</protein>
<evidence type="ECO:0000256" key="5">
    <source>
        <dbReference type="ARBA" id="ARBA00023200"/>
    </source>
</evidence>
<evidence type="ECO:0000313" key="9">
    <source>
        <dbReference type="Proteomes" id="UP000182983"/>
    </source>
</evidence>
<evidence type="ECO:0000313" key="8">
    <source>
        <dbReference type="EMBL" id="SEH24669.1"/>
    </source>
</evidence>
<dbReference type="OrthoDB" id="5327667at2"/>
<keyword evidence="6 7" id="KW-0326">Glycosidase</keyword>
<dbReference type="GO" id="GO:0016998">
    <property type="term" value="P:cell wall macromolecule catabolic process"/>
    <property type="evidence" value="ECO:0007669"/>
    <property type="project" value="InterPro"/>
</dbReference>